<dbReference type="EMBL" id="JACAGC010000011">
    <property type="protein sequence ID" value="KAF6332659.1"/>
    <property type="molecule type" value="Genomic_DNA"/>
</dbReference>
<reference evidence="2 3" key="1">
    <citation type="journal article" date="2020" name="Nature">
        <title>Six reference-quality genomes reveal evolution of bat adaptations.</title>
        <authorList>
            <person name="Jebb D."/>
            <person name="Huang Z."/>
            <person name="Pippel M."/>
            <person name="Hughes G.M."/>
            <person name="Lavrichenko K."/>
            <person name="Devanna P."/>
            <person name="Winkler S."/>
            <person name="Jermiin L.S."/>
            <person name="Skirmuntt E.C."/>
            <person name="Katzourakis A."/>
            <person name="Burkitt-Gray L."/>
            <person name="Ray D.A."/>
            <person name="Sullivan K.A.M."/>
            <person name="Roscito J.G."/>
            <person name="Kirilenko B.M."/>
            <person name="Davalos L.M."/>
            <person name="Corthals A.P."/>
            <person name="Power M.L."/>
            <person name="Jones G."/>
            <person name="Ransome R.D."/>
            <person name="Dechmann D.K.N."/>
            <person name="Locatelli A.G."/>
            <person name="Puechmaille S.J."/>
            <person name="Fedrigo O."/>
            <person name="Jarvis E.D."/>
            <person name="Hiller M."/>
            <person name="Vernes S.C."/>
            <person name="Myers E.W."/>
            <person name="Teeling E.C."/>
        </authorList>
    </citation>
    <scope>NUCLEOTIDE SEQUENCE [LARGE SCALE GENOMIC DNA]</scope>
    <source>
        <strain evidence="2">MRhiFer1</strain>
        <tissue evidence="2">Lung</tissue>
    </source>
</reference>
<dbReference type="GO" id="GO:0097228">
    <property type="term" value="C:sperm principal piece"/>
    <property type="evidence" value="ECO:0007669"/>
    <property type="project" value="TreeGrafter"/>
</dbReference>
<evidence type="ECO:0000313" key="3">
    <source>
        <dbReference type="Proteomes" id="UP000585614"/>
    </source>
</evidence>
<proteinExistence type="predicted"/>
<dbReference type="GO" id="GO:0036128">
    <property type="term" value="C:CatSper complex"/>
    <property type="evidence" value="ECO:0007669"/>
    <property type="project" value="InterPro"/>
</dbReference>
<name>A0A7J7W5F1_RHIFE</name>
<dbReference type="PANTHER" id="PTHR42155">
    <property type="entry name" value="CATION CHANNEL SPERM-ASSOCIATED PROTEIN SUBUNIT ZETA"/>
    <property type="match status" value="1"/>
</dbReference>
<sequence length="210" mass="23307">MEEKPFKASAKSSVKSNPHKDIRNLWTTATLSQPKMNVQLSNVYRDSELKSSSVGSKTRGWYNQKNASHHSDGGWEEWDDGDDNVSFKQEELDDHTLLELHPGSSFGSHLEEEDDSSTEMGQCGLTRLWAPPGQGAGQGLSFCWCKTGRSCRIQVSRIPWEGRPALNYQALNRPGILGAPPTGKASYKVQWPKHSSSGRGTHENAQRPRG</sequence>
<dbReference type="PANTHER" id="PTHR42155:SF1">
    <property type="entry name" value="CATION CHANNEL SPERM-ASSOCIATED AUXILIARY SUBUNIT ZETA"/>
    <property type="match status" value="1"/>
</dbReference>
<gene>
    <name evidence="2" type="ORF">mRhiFer1_002151</name>
</gene>
<accession>A0A7J7W5F1</accession>
<evidence type="ECO:0000313" key="2">
    <source>
        <dbReference type="EMBL" id="KAF6332659.1"/>
    </source>
</evidence>
<dbReference type="InterPro" id="IPR039019">
    <property type="entry name" value="CATSPERZ"/>
</dbReference>
<feature type="compositionally biased region" description="Basic and acidic residues" evidence="1">
    <location>
        <begin position="200"/>
        <end position="210"/>
    </location>
</feature>
<dbReference type="GO" id="GO:0030317">
    <property type="term" value="P:flagellated sperm motility"/>
    <property type="evidence" value="ECO:0007669"/>
    <property type="project" value="InterPro"/>
</dbReference>
<dbReference type="Proteomes" id="UP000585614">
    <property type="component" value="Unassembled WGS sequence"/>
</dbReference>
<feature type="region of interest" description="Disordered" evidence="1">
    <location>
        <begin position="99"/>
        <end position="120"/>
    </location>
</feature>
<protein>
    <submittedName>
        <fullName evidence="2">Catsper channel auxiliary subunit zeta</fullName>
    </submittedName>
</protein>
<dbReference type="AlphaFoldDB" id="A0A7J7W5F1"/>
<dbReference type="GO" id="GO:0048240">
    <property type="term" value="P:sperm capacitation"/>
    <property type="evidence" value="ECO:0007669"/>
    <property type="project" value="InterPro"/>
</dbReference>
<feature type="compositionally biased region" description="Polar residues" evidence="1">
    <location>
        <begin position="47"/>
        <end position="66"/>
    </location>
</feature>
<organism evidence="2 3">
    <name type="scientific">Rhinolophus ferrumequinum</name>
    <name type="common">Greater horseshoe bat</name>
    <dbReference type="NCBI Taxonomy" id="59479"/>
    <lineage>
        <taxon>Eukaryota</taxon>
        <taxon>Metazoa</taxon>
        <taxon>Chordata</taxon>
        <taxon>Craniata</taxon>
        <taxon>Vertebrata</taxon>
        <taxon>Euteleostomi</taxon>
        <taxon>Mammalia</taxon>
        <taxon>Eutheria</taxon>
        <taxon>Laurasiatheria</taxon>
        <taxon>Chiroptera</taxon>
        <taxon>Yinpterochiroptera</taxon>
        <taxon>Rhinolophoidea</taxon>
        <taxon>Rhinolophidae</taxon>
        <taxon>Rhinolophinae</taxon>
        <taxon>Rhinolophus</taxon>
    </lineage>
</organism>
<feature type="region of interest" description="Disordered" evidence="1">
    <location>
        <begin position="47"/>
        <end position="84"/>
    </location>
</feature>
<feature type="region of interest" description="Disordered" evidence="1">
    <location>
        <begin position="178"/>
        <end position="210"/>
    </location>
</feature>
<comment type="caution">
    <text evidence="2">The sequence shown here is derived from an EMBL/GenBank/DDBJ whole genome shotgun (WGS) entry which is preliminary data.</text>
</comment>
<feature type="compositionally biased region" description="Acidic residues" evidence="1">
    <location>
        <begin position="74"/>
        <end position="83"/>
    </location>
</feature>
<evidence type="ECO:0000256" key="1">
    <source>
        <dbReference type="SAM" id="MobiDB-lite"/>
    </source>
</evidence>